<evidence type="ECO:0000313" key="3">
    <source>
        <dbReference type="Proteomes" id="UP000007148"/>
    </source>
</evidence>
<dbReference type="HOGENOM" id="CLU_657485_0_0_1"/>
<dbReference type="OMA" id="IHEDEQQ"/>
<proteinExistence type="predicted"/>
<feature type="region of interest" description="Disordered" evidence="1">
    <location>
        <begin position="164"/>
        <end position="185"/>
    </location>
</feature>
<feature type="region of interest" description="Disordered" evidence="1">
    <location>
        <begin position="226"/>
        <end position="257"/>
    </location>
</feature>
<comment type="caution">
    <text evidence="2">The sequence shown here is derived from an EMBL/GenBank/DDBJ whole genome shotgun (WGS) entry which is preliminary data.</text>
</comment>
<reference evidence="2 3" key="1">
    <citation type="journal article" date="2011" name="PLoS Pathog.">
        <title>Endophytic Life Strategies Decoded by Genome and Transcriptome Analyses of the Mutualistic Root Symbiont Piriformospora indica.</title>
        <authorList>
            <person name="Zuccaro A."/>
            <person name="Lahrmann U."/>
            <person name="Guldener U."/>
            <person name="Langen G."/>
            <person name="Pfiffi S."/>
            <person name="Biedenkopf D."/>
            <person name="Wong P."/>
            <person name="Samans B."/>
            <person name="Grimm C."/>
            <person name="Basiewicz M."/>
            <person name="Murat C."/>
            <person name="Martin F."/>
            <person name="Kogel K.H."/>
        </authorList>
    </citation>
    <scope>NUCLEOTIDE SEQUENCE [LARGE SCALE GENOMIC DNA]</scope>
    <source>
        <strain evidence="2 3">DSM 11827</strain>
    </source>
</reference>
<gene>
    <name evidence="2" type="ORF">PIIN_09056</name>
</gene>
<evidence type="ECO:0000313" key="2">
    <source>
        <dbReference type="EMBL" id="CCA75071.1"/>
    </source>
</evidence>
<accession>G4TUS8</accession>
<protein>
    <submittedName>
        <fullName evidence="2">Uncharacterized protein</fullName>
    </submittedName>
</protein>
<dbReference type="STRING" id="1109443.G4TUS8"/>
<keyword evidence="3" id="KW-1185">Reference proteome</keyword>
<dbReference type="EMBL" id="CAFZ01000393">
    <property type="protein sequence ID" value="CCA75071.1"/>
    <property type="molecule type" value="Genomic_DNA"/>
</dbReference>
<feature type="compositionally biased region" description="Basic and acidic residues" evidence="1">
    <location>
        <begin position="236"/>
        <end position="248"/>
    </location>
</feature>
<dbReference type="InParanoid" id="G4TUS8"/>
<feature type="compositionally biased region" description="Polar residues" evidence="1">
    <location>
        <begin position="168"/>
        <end position="178"/>
    </location>
</feature>
<dbReference type="OrthoDB" id="2270193at2759"/>
<evidence type="ECO:0000256" key="1">
    <source>
        <dbReference type="SAM" id="MobiDB-lite"/>
    </source>
</evidence>
<sequence>MSETKGSSTGEREPPPLTRATMARALEYLVPPSSEGMPGFLLSSQQKLRHLYLDIEAHNDPASYYCLTPDHPSQDVRSLLSTLEELSTRPQRPEELLGEVVYCIDEELLTAHVILGQAIQVVFSSETDDELGIAEWKYLDVKALPVSSPSYTSVHDALLVRGRRTTNTKRGQQRSTIGSALDSPIGTGGGEDSYWSRYDNVAPSVSNGHPTTNGKLNVPFLRNGSAAGLSQRSSSPRREDAYWDRYGYDSDDDEEGAAHSLTVPARAEYSLSHHQPLWSTATVPGGGISPEDLSEALAMHIQPEPEQESSSEDIAQGPSIELETPPQIENPIPTAINLESPLLDTRISRLASVKAIHEDEQQLGGVVEKKENGRGDKAASDAIRGVFALWKSFGQTQAPVDMDEKQRFLALVAQSIADL</sequence>
<organism evidence="2 3">
    <name type="scientific">Serendipita indica (strain DSM 11827)</name>
    <name type="common">Root endophyte fungus</name>
    <name type="synonym">Piriformospora indica</name>
    <dbReference type="NCBI Taxonomy" id="1109443"/>
    <lineage>
        <taxon>Eukaryota</taxon>
        <taxon>Fungi</taxon>
        <taxon>Dikarya</taxon>
        <taxon>Basidiomycota</taxon>
        <taxon>Agaricomycotina</taxon>
        <taxon>Agaricomycetes</taxon>
        <taxon>Sebacinales</taxon>
        <taxon>Serendipitaceae</taxon>
        <taxon>Serendipita</taxon>
    </lineage>
</organism>
<name>G4TUS8_SERID</name>
<dbReference type="Proteomes" id="UP000007148">
    <property type="component" value="Unassembled WGS sequence"/>
</dbReference>
<dbReference type="AlphaFoldDB" id="G4TUS8"/>